<dbReference type="EMBL" id="LVVM01000811">
    <property type="protein sequence ID" value="OJA19885.1"/>
    <property type="molecule type" value="Genomic_DNA"/>
</dbReference>
<keyword evidence="2" id="KW-1185">Reference proteome</keyword>
<evidence type="ECO:0000313" key="2">
    <source>
        <dbReference type="Proteomes" id="UP000183567"/>
    </source>
</evidence>
<dbReference type="Proteomes" id="UP000183567">
    <property type="component" value="Unassembled WGS sequence"/>
</dbReference>
<name>A0A1J8QG27_9AGAM</name>
<protein>
    <submittedName>
        <fullName evidence="1">Uncharacterized protein</fullName>
    </submittedName>
</protein>
<organism evidence="1 2">
    <name type="scientific">Rhizopogon vesiculosus</name>
    <dbReference type="NCBI Taxonomy" id="180088"/>
    <lineage>
        <taxon>Eukaryota</taxon>
        <taxon>Fungi</taxon>
        <taxon>Dikarya</taxon>
        <taxon>Basidiomycota</taxon>
        <taxon>Agaricomycotina</taxon>
        <taxon>Agaricomycetes</taxon>
        <taxon>Agaricomycetidae</taxon>
        <taxon>Boletales</taxon>
        <taxon>Suillineae</taxon>
        <taxon>Rhizopogonaceae</taxon>
        <taxon>Rhizopogon</taxon>
    </lineage>
</organism>
<evidence type="ECO:0000313" key="1">
    <source>
        <dbReference type="EMBL" id="OJA19885.1"/>
    </source>
</evidence>
<comment type="caution">
    <text evidence="1">The sequence shown here is derived from an EMBL/GenBank/DDBJ whole genome shotgun (WGS) entry which is preliminary data.</text>
</comment>
<accession>A0A1J8QG27</accession>
<dbReference type="OrthoDB" id="3350812at2759"/>
<gene>
    <name evidence="1" type="ORF">AZE42_09751</name>
</gene>
<reference evidence="1 2" key="1">
    <citation type="submission" date="2016-03" db="EMBL/GenBank/DDBJ databases">
        <title>Comparative genomics of the ectomycorrhizal sister species Rhizopogon vinicolor and Rhizopogon vesiculosus (Basidiomycota: Boletales) reveals a divergence of the mating type B locus.</title>
        <authorList>
            <person name="Mujic A.B."/>
            <person name="Kuo A."/>
            <person name="Tritt A."/>
            <person name="Lipzen A."/>
            <person name="Chen C."/>
            <person name="Johnson J."/>
            <person name="Sharma A."/>
            <person name="Barry K."/>
            <person name="Grigoriev I.V."/>
            <person name="Spatafora J.W."/>
        </authorList>
    </citation>
    <scope>NUCLEOTIDE SEQUENCE [LARGE SCALE GENOMIC DNA]</scope>
    <source>
        <strain evidence="1 2">AM-OR11-056</strain>
    </source>
</reference>
<dbReference type="AlphaFoldDB" id="A0A1J8QG27"/>
<sequence length="81" mass="8877">MSSILPTDFFSTSLVTIILTVPAAYYSAASDLQIVLHVILATRMHRELWGAAIDRETNPLRIVSEVAFASPVSDLSDCVLR</sequence>
<proteinExistence type="predicted"/>